<organism evidence="2 3">
    <name type="scientific">Desulfonema ishimotonii</name>
    <dbReference type="NCBI Taxonomy" id="45657"/>
    <lineage>
        <taxon>Bacteria</taxon>
        <taxon>Pseudomonadati</taxon>
        <taxon>Thermodesulfobacteriota</taxon>
        <taxon>Desulfobacteria</taxon>
        <taxon>Desulfobacterales</taxon>
        <taxon>Desulfococcaceae</taxon>
        <taxon>Desulfonema</taxon>
    </lineage>
</organism>
<sequence length="169" mass="18640">MADIHDIRPPEPAGFDPAILWYLAGAVAALAFLAGLFYGWKRRKRSPRMTVTPALPPETEAINGLNALSDVQAIDGKDFYFRLSAILRRYIAGRYGINAPEMTTEELLPKLDKAGPERSLLQSLKSLFHTADPVKFAGQYAVTGQMESDLVFARKFVEQTTPSPENGEA</sequence>
<proteinExistence type="predicted"/>
<keyword evidence="1" id="KW-1133">Transmembrane helix</keyword>
<keyword evidence="1" id="KW-0472">Membrane</keyword>
<evidence type="ECO:0000313" key="2">
    <source>
        <dbReference type="EMBL" id="GBC60095.1"/>
    </source>
</evidence>
<protein>
    <recommendedName>
        <fullName evidence="4">DUF4381 domain-containing protein</fullName>
    </recommendedName>
</protein>
<evidence type="ECO:0000256" key="1">
    <source>
        <dbReference type="SAM" id="Phobius"/>
    </source>
</evidence>
<reference evidence="3" key="1">
    <citation type="submission" date="2017-11" db="EMBL/GenBank/DDBJ databases">
        <authorList>
            <person name="Watanabe M."/>
            <person name="Kojima H."/>
        </authorList>
    </citation>
    <scope>NUCLEOTIDE SEQUENCE [LARGE SCALE GENOMIC DNA]</scope>
    <source>
        <strain evidence="3">Tokyo 01</strain>
    </source>
</reference>
<evidence type="ECO:0008006" key="4">
    <source>
        <dbReference type="Google" id="ProtNLM"/>
    </source>
</evidence>
<dbReference type="EMBL" id="BEXT01000001">
    <property type="protein sequence ID" value="GBC60095.1"/>
    <property type="molecule type" value="Genomic_DNA"/>
</dbReference>
<dbReference type="InterPro" id="IPR025489">
    <property type="entry name" value="DUF4381"/>
</dbReference>
<evidence type="ECO:0000313" key="3">
    <source>
        <dbReference type="Proteomes" id="UP000288096"/>
    </source>
</evidence>
<feature type="transmembrane region" description="Helical" evidence="1">
    <location>
        <begin position="19"/>
        <end position="40"/>
    </location>
</feature>
<reference evidence="3" key="2">
    <citation type="submission" date="2019-01" db="EMBL/GenBank/DDBJ databases">
        <title>Genome sequence of Desulfonema ishimotonii strain Tokyo 01.</title>
        <authorList>
            <person name="Fukui M."/>
        </authorList>
    </citation>
    <scope>NUCLEOTIDE SEQUENCE [LARGE SCALE GENOMIC DNA]</scope>
    <source>
        <strain evidence="3">Tokyo 01</strain>
    </source>
</reference>
<dbReference type="Proteomes" id="UP000288096">
    <property type="component" value="Unassembled WGS sequence"/>
</dbReference>
<dbReference type="AlphaFoldDB" id="A0A401FT05"/>
<gene>
    <name evidence="2" type="ORF">DENIS_1039</name>
</gene>
<keyword evidence="1" id="KW-0812">Transmembrane</keyword>
<dbReference type="Pfam" id="PF14316">
    <property type="entry name" value="DUF4381"/>
    <property type="match status" value="1"/>
</dbReference>
<comment type="caution">
    <text evidence="2">The sequence shown here is derived from an EMBL/GenBank/DDBJ whole genome shotgun (WGS) entry which is preliminary data.</text>
</comment>
<name>A0A401FT05_9BACT</name>
<accession>A0A401FT05</accession>
<keyword evidence="3" id="KW-1185">Reference proteome</keyword>